<dbReference type="Pfam" id="PF09011">
    <property type="entry name" value="HMG_box_2"/>
    <property type="match status" value="1"/>
</dbReference>
<dbReference type="PROSITE" id="PS50118">
    <property type="entry name" value="HMG_BOX_2"/>
    <property type="match status" value="1"/>
</dbReference>
<dbReference type="EMBL" id="CAJVCH010047962">
    <property type="protein sequence ID" value="CAG7717697.1"/>
    <property type="molecule type" value="Genomic_DNA"/>
</dbReference>
<reference evidence="5" key="1">
    <citation type="submission" date="2021-06" db="EMBL/GenBank/DDBJ databases">
        <authorList>
            <person name="Hodson N. C."/>
            <person name="Mongue J. A."/>
            <person name="Jaron S. K."/>
        </authorList>
    </citation>
    <scope>NUCLEOTIDE SEQUENCE</scope>
</reference>
<gene>
    <name evidence="5" type="ORF">AFUS01_LOCUS7138</name>
</gene>
<dbReference type="PANTHER" id="PTHR48112:SF22">
    <property type="entry name" value="MITOCHONDRIAL TRANSCRIPTION FACTOR A, ISOFORM B"/>
    <property type="match status" value="1"/>
</dbReference>
<dbReference type="GO" id="GO:0003677">
    <property type="term" value="F:DNA binding"/>
    <property type="evidence" value="ECO:0007669"/>
    <property type="project" value="UniProtKB-UniRule"/>
</dbReference>
<keyword evidence="6" id="KW-1185">Reference proteome</keyword>
<dbReference type="GO" id="GO:0005634">
    <property type="term" value="C:nucleus"/>
    <property type="evidence" value="ECO:0007669"/>
    <property type="project" value="UniProtKB-UniRule"/>
</dbReference>
<evidence type="ECO:0000256" key="1">
    <source>
        <dbReference type="ARBA" id="ARBA00023125"/>
    </source>
</evidence>
<sequence length="250" mass="28672">MAPTNAATRAGRPRRPKRAPTGYNIFMKKFMKSQCITSRDDAKNAIKAGAKLWGKMSGPEKEKYGKQSTKYRVQHEAEMSNYRRQLQAFKAPPRPFIAFLQDYYNGGQFEQPGDRRNIVSELGRSASVAWHNLKPNQRLEYTRHFQTQYQDHKLRLSGGTVLLDVQNSPTPTLAVQVEPNRSLPSTSTRKTLEPQGPRASARNMSQRNPRLDITPISPPVLNDERLVRKSARIESKRRNTPVKKNLRFRK</sequence>
<evidence type="ECO:0000256" key="3">
    <source>
        <dbReference type="SAM" id="MobiDB-lite"/>
    </source>
</evidence>
<dbReference type="SMART" id="SM00398">
    <property type="entry name" value="HMG"/>
    <property type="match status" value="2"/>
</dbReference>
<proteinExistence type="predicted"/>
<accession>A0A8J2JF93</accession>
<dbReference type="GO" id="GO:0006357">
    <property type="term" value="P:regulation of transcription by RNA polymerase II"/>
    <property type="evidence" value="ECO:0007669"/>
    <property type="project" value="TreeGrafter"/>
</dbReference>
<feature type="compositionally biased region" description="Basic residues" evidence="3">
    <location>
        <begin position="238"/>
        <end position="250"/>
    </location>
</feature>
<feature type="region of interest" description="Disordered" evidence="3">
    <location>
        <begin position="1"/>
        <end position="20"/>
    </location>
</feature>
<dbReference type="PANTHER" id="PTHR48112">
    <property type="entry name" value="HIGH MOBILITY GROUP PROTEIN DSP1"/>
    <property type="match status" value="1"/>
</dbReference>
<comment type="caution">
    <text evidence="5">The sequence shown here is derived from an EMBL/GenBank/DDBJ whole genome shotgun (WGS) entry which is preliminary data.</text>
</comment>
<feature type="compositionally biased region" description="Low complexity" evidence="3">
    <location>
        <begin position="1"/>
        <end position="10"/>
    </location>
</feature>
<keyword evidence="2" id="KW-0539">Nucleus</keyword>
<feature type="compositionally biased region" description="Basic and acidic residues" evidence="3">
    <location>
        <begin position="222"/>
        <end position="237"/>
    </location>
</feature>
<feature type="region of interest" description="Disordered" evidence="3">
    <location>
        <begin position="177"/>
        <end position="250"/>
    </location>
</feature>
<feature type="DNA-binding region" description="HMG box" evidence="2">
    <location>
        <begin position="16"/>
        <end position="83"/>
    </location>
</feature>
<feature type="domain" description="HMG box" evidence="4">
    <location>
        <begin position="16"/>
        <end position="83"/>
    </location>
</feature>
<evidence type="ECO:0000259" key="4">
    <source>
        <dbReference type="PROSITE" id="PS50118"/>
    </source>
</evidence>
<dbReference type="InterPro" id="IPR050342">
    <property type="entry name" value="HMGB"/>
</dbReference>
<evidence type="ECO:0000313" key="6">
    <source>
        <dbReference type="Proteomes" id="UP000708208"/>
    </source>
</evidence>
<organism evidence="5 6">
    <name type="scientific">Allacma fusca</name>
    <dbReference type="NCBI Taxonomy" id="39272"/>
    <lineage>
        <taxon>Eukaryota</taxon>
        <taxon>Metazoa</taxon>
        <taxon>Ecdysozoa</taxon>
        <taxon>Arthropoda</taxon>
        <taxon>Hexapoda</taxon>
        <taxon>Collembola</taxon>
        <taxon>Symphypleona</taxon>
        <taxon>Sminthuridae</taxon>
        <taxon>Allacma</taxon>
    </lineage>
</organism>
<dbReference type="Proteomes" id="UP000708208">
    <property type="component" value="Unassembled WGS sequence"/>
</dbReference>
<dbReference type="InterPro" id="IPR009071">
    <property type="entry name" value="HMG_box_dom"/>
</dbReference>
<keyword evidence="1 2" id="KW-0238">DNA-binding</keyword>
<evidence type="ECO:0000313" key="5">
    <source>
        <dbReference type="EMBL" id="CAG7717697.1"/>
    </source>
</evidence>
<name>A0A8J2JF93_9HEXA</name>
<dbReference type="AlphaFoldDB" id="A0A8J2JF93"/>
<evidence type="ECO:0000256" key="2">
    <source>
        <dbReference type="PROSITE-ProRule" id="PRU00267"/>
    </source>
</evidence>
<protein>
    <recommendedName>
        <fullName evidence="4">HMG box domain-containing protein</fullName>
    </recommendedName>
</protein>